<organism evidence="2 3">
    <name type="scientific">Drosophila arizonae</name>
    <name type="common">Fruit fly</name>
    <dbReference type="NCBI Taxonomy" id="7263"/>
    <lineage>
        <taxon>Eukaryota</taxon>
        <taxon>Metazoa</taxon>
        <taxon>Ecdysozoa</taxon>
        <taxon>Arthropoda</taxon>
        <taxon>Hexapoda</taxon>
        <taxon>Insecta</taxon>
        <taxon>Pterygota</taxon>
        <taxon>Neoptera</taxon>
        <taxon>Endopterygota</taxon>
        <taxon>Diptera</taxon>
        <taxon>Brachycera</taxon>
        <taxon>Muscomorpha</taxon>
        <taxon>Ephydroidea</taxon>
        <taxon>Drosophilidae</taxon>
        <taxon>Drosophila</taxon>
    </lineage>
</organism>
<reference evidence="3" key="3">
    <citation type="submission" date="2025-08" db="UniProtKB">
        <authorList>
            <consortium name="RefSeq"/>
        </authorList>
    </citation>
    <scope>IDENTIFICATION</scope>
    <source>
        <tissue evidence="3">Whole organism</tissue>
    </source>
</reference>
<dbReference type="GeneID" id="108618684"/>
<dbReference type="RefSeq" id="XP_017870279.1">
    <property type="nucleotide sequence ID" value="XM_018014790.1"/>
</dbReference>
<keyword evidence="2" id="KW-1185">Reference proteome</keyword>
<reference evidence="2" key="1">
    <citation type="journal article" date="1997" name="Nucleic Acids Res.">
        <title>tRNAscan-SE: a program for improved detection of transfer RNA genes in genomic sequence.</title>
        <authorList>
            <person name="Lowe T.M."/>
            <person name="Eddy S.R."/>
        </authorList>
    </citation>
    <scope>NUCLEOTIDE SEQUENCE [LARGE SCALE GENOMIC DNA]</scope>
</reference>
<proteinExistence type="predicted"/>
<accession>A0ABM1PSU3</accession>
<feature type="chain" id="PRO_5046374716" evidence="1">
    <location>
        <begin position="20"/>
        <end position="111"/>
    </location>
</feature>
<protein>
    <submittedName>
        <fullName evidence="3">Pupal cuticle protein Edg-91</fullName>
    </submittedName>
</protein>
<evidence type="ECO:0000313" key="2">
    <source>
        <dbReference type="Proteomes" id="UP000694904"/>
    </source>
</evidence>
<keyword evidence="1" id="KW-0732">Signal</keyword>
<sequence length="111" mass="12008">MKFLCVFVVLAMCLTGCLAAIAEPAAAGAAPDTELESTLGEKKTEKRGIYGFGYGHYGHGYSGYGLGHGHYGGYGLATPYYGGYEYVHHAAPYYGGHHGYNPYHHGHYGYY</sequence>
<name>A0ABM1PSU3_DROAR</name>
<reference evidence="2" key="2">
    <citation type="journal article" date="2016" name="G3 (Bethesda)">
        <title>Genome Evolution in Three Species of Cactophilic Drosophila.</title>
        <authorList>
            <person name="Sanchez-Flores A."/>
            <person name="Penazola F."/>
            <person name="Carpinteyro-Ponce J."/>
            <person name="Nazario-Yepiz N."/>
            <person name="Abreu-Goodger C."/>
            <person name="Machado C.A."/>
            <person name="Markow T.A."/>
        </authorList>
    </citation>
    <scope>NUCLEOTIDE SEQUENCE [LARGE SCALE GENOMIC DNA]</scope>
</reference>
<gene>
    <name evidence="3" type="primary">LOC108618684</name>
</gene>
<feature type="signal peptide" evidence="1">
    <location>
        <begin position="1"/>
        <end position="19"/>
    </location>
</feature>
<dbReference type="Proteomes" id="UP000694904">
    <property type="component" value="Chromosome X"/>
</dbReference>
<evidence type="ECO:0000256" key="1">
    <source>
        <dbReference type="SAM" id="SignalP"/>
    </source>
</evidence>
<evidence type="ECO:0000313" key="3">
    <source>
        <dbReference type="RefSeq" id="XP_017870279.1"/>
    </source>
</evidence>